<evidence type="ECO:0000256" key="7">
    <source>
        <dbReference type="ARBA" id="ARBA00023180"/>
    </source>
</evidence>
<keyword evidence="3" id="KW-0336">GPI-anchor</keyword>
<feature type="region of interest" description="Disordered" evidence="10">
    <location>
        <begin position="135"/>
        <end position="165"/>
    </location>
</feature>
<dbReference type="InterPro" id="IPR003245">
    <property type="entry name" value="Phytocyanin_dom"/>
</dbReference>
<keyword evidence="8" id="KW-0449">Lipoprotein</keyword>
<gene>
    <name evidence="13" type="ORF">SAY86_019090</name>
</gene>
<dbReference type="InterPro" id="IPR008972">
    <property type="entry name" value="Cupredoxin"/>
</dbReference>
<name>A0AAN7LDV1_TRANT</name>
<evidence type="ECO:0000256" key="11">
    <source>
        <dbReference type="SAM" id="SignalP"/>
    </source>
</evidence>
<dbReference type="GO" id="GO:0005886">
    <property type="term" value="C:plasma membrane"/>
    <property type="evidence" value="ECO:0007669"/>
    <property type="project" value="UniProtKB-SubCell"/>
</dbReference>
<dbReference type="Pfam" id="PF02298">
    <property type="entry name" value="Cu_bind_like"/>
    <property type="match status" value="1"/>
</dbReference>
<comment type="similarity">
    <text evidence="9">Belongs to the early nodulin-like (ENODL) family.</text>
</comment>
<keyword evidence="14" id="KW-1185">Reference proteome</keyword>
<keyword evidence="6" id="KW-1015">Disulfide bond</keyword>
<feature type="domain" description="Phytocyanin" evidence="12">
    <location>
        <begin position="27"/>
        <end position="128"/>
    </location>
</feature>
<dbReference type="Proteomes" id="UP001346149">
    <property type="component" value="Unassembled WGS sequence"/>
</dbReference>
<comment type="subcellular location">
    <subcellularLocation>
        <location evidence="1">Cell membrane</location>
        <topology evidence="1">Lipid-anchor</topology>
        <topology evidence="1">GPI-anchor</topology>
    </subcellularLocation>
</comment>
<keyword evidence="2" id="KW-1003">Cell membrane</keyword>
<dbReference type="FunFam" id="2.60.40.420:FF:000010">
    <property type="entry name" value="Early nodulin-like protein 1"/>
    <property type="match status" value="1"/>
</dbReference>
<dbReference type="GO" id="GO:0098552">
    <property type="term" value="C:side of membrane"/>
    <property type="evidence" value="ECO:0007669"/>
    <property type="project" value="UniProtKB-KW"/>
</dbReference>
<keyword evidence="4 11" id="KW-0732">Signal</keyword>
<evidence type="ECO:0000256" key="5">
    <source>
        <dbReference type="ARBA" id="ARBA00023136"/>
    </source>
</evidence>
<feature type="signal peptide" evidence="11">
    <location>
        <begin position="1"/>
        <end position="26"/>
    </location>
</feature>
<dbReference type="SUPFAM" id="SSF49503">
    <property type="entry name" value="Cupredoxins"/>
    <property type="match status" value="1"/>
</dbReference>
<evidence type="ECO:0000259" key="12">
    <source>
        <dbReference type="PROSITE" id="PS51485"/>
    </source>
</evidence>
<reference evidence="13 14" key="1">
    <citation type="journal article" date="2023" name="Hortic Res">
        <title>Pangenome of water caltrop reveals structural variations and asymmetric subgenome divergence after allopolyploidization.</title>
        <authorList>
            <person name="Zhang X."/>
            <person name="Chen Y."/>
            <person name="Wang L."/>
            <person name="Yuan Y."/>
            <person name="Fang M."/>
            <person name="Shi L."/>
            <person name="Lu R."/>
            <person name="Comes H.P."/>
            <person name="Ma Y."/>
            <person name="Chen Y."/>
            <person name="Huang G."/>
            <person name="Zhou Y."/>
            <person name="Zheng Z."/>
            <person name="Qiu Y."/>
        </authorList>
    </citation>
    <scope>NUCLEOTIDE SEQUENCE [LARGE SCALE GENOMIC DNA]</scope>
    <source>
        <strain evidence="13">F231</strain>
    </source>
</reference>
<evidence type="ECO:0000256" key="3">
    <source>
        <dbReference type="ARBA" id="ARBA00022622"/>
    </source>
</evidence>
<feature type="chain" id="PRO_5043031592" description="Phytocyanin domain-containing protein" evidence="11">
    <location>
        <begin position="27"/>
        <end position="193"/>
    </location>
</feature>
<proteinExistence type="inferred from homology"/>
<dbReference type="AlphaFoldDB" id="A0AAN7LDV1"/>
<evidence type="ECO:0000256" key="2">
    <source>
        <dbReference type="ARBA" id="ARBA00022475"/>
    </source>
</evidence>
<evidence type="ECO:0000256" key="9">
    <source>
        <dbReference type="ARBA" id="ARBA00035011"/>
    </source>
</evidence>
<keyword evidence="7" id="KW-0325">Glycoprotein</keyword>
<comment type="caution">
    <text evidence="13">The sequence shown here is derived from an EMBL/GenBank/DDBJ whole genome shotgun (WGS) entry which is preliminary data.</text>
</comment>
<protein>
    <recommendedName>
        <fullName evidence="12">Phytocyanin domain-containing protein</fullName>
    </recommendedName>
</protein>
<accession>A0AAN7LDV1</accession>
<evidence type="ECO:0000256" key="1">
    <source>
        <dbReference type="ARBA" id="ARBA00004609"/>
    </source>
</evidence>
<evidence type="ECO:0000256" key="10">
    <source>
        <dbReference type="SAM" id="MobiDB-lite"/>
    </source>
</evidence>
<dbReference type="PROSITE" id="PS51485">
    <property type="entry name" value="PHYTOCYANIN"/>
    <property type="match status" value="1"/>
</dbReference>
<dbReference type="EMBL" id="JAXQNO010000014">
    <property type="protein sequence ID" value="KAK4784722.1"/>
    <property type="molecule type" value="Genomic_DNA"/>
</dbReference>
<evidence type="ECO:0000256" key="4">
    <source>
        <dbReference type="ARBA" id="ARBA00022729"/>
    </source>
</evidence>
<evidence type="ECO:0000256" key="6">
    <source>
        <dbReference type="ARBA" id="ARBA00023157"/>
    </source>
</evidence>
<dbReference type="InterPro" id="IPR041846">
    <property type="entry name" value="ENL_dom"/>
</dbReference>
<dbReference type="Gene3D" id="2.60.40.420">
    <property type="entry name" value="Cupredoxins - blue copper proteins"/>
    <property type="match status" value="1"/>
</dbReference>
<sequence>MEGKVEAAIGMLVLVVMAGLLYSSEAYVFTVGGKDGWSPKPSEGYNQWAGRNRFQVNDSLLFKYQKGADSVLVVRRDNYASCNTEEPIASLTDGDSLFVLNRSGPFFFISGKVENCYSGQKMIVIVLAERDITPAPQPLPPHTPGAATPPTNAQNGFPAPVPTPPVSSAPSRCSSSVTAVLWFSVMATYLVLG</sequence>
<evidence type="ECO:0000313" key="13">
    <source>
        <dbReference type="EMBL" id="KAK4784722.1"/>
    </source>
</evidence>
<dbReference type="GO" id="GO:0009055">
    <property type="term" value="F:electron transfer activity"/>
    <property type="evidence" value="ECO:0007669"/>
    <property type="project" value="InterPro"/>
</dbReference>
<evidence type="ECO:0000256" key="8">
    <source>
        <dbReference type="ARBA" id="ARBA00023288"/>
    </source>
</evidence>
<evidence type="ECO:0000313" key="14">
    <source>
        <dbReference type="Proteomes" id="UP001346149"/>
    </source>
</evidence>
<dbReference type="PANTHER" id="PTHR33021:SF185">
    <property type="entry name" value="EARLY NODULIN-LIKE PROTEIN 3-RELATED"/>
    <property type="match status" value="1"/>
</dbReference>
<organism evidence="13 14">
    <name type="scientific">Trapa natans</name>
    <name type="common">Water chestnut</name>
    <dbReference type="NCBI Taxonomy" id="22666"/>
    <lineage>
        <taxon>Eukaryota</taxon>
        <taxon>Viridiplantae</taxon>
        <taxon>Streptophyta</taxon>
        <taxon>Embryophyta</taxon>
        <taxon>Tracheophyta</taxon>
        <taxon>Spermatophyta</taxon>
        <taxon>Magnoliopsida</taxon>
        <taxon>eudicotyledons</taxon>
        <taxon>Gunneridae</taxon>
        <taxon>Pentapetalae</taxon>
        <taxon>rosids</taxon>
        <taxon>malvids</taxon>
        <taxon>Myrtales</taxon>
        <taxon>Lythraceae</taxon>
        <taxon>Trapa</taxon>
    </lineage>
</organism>
<dbReference type="CDD" id="cd11019">
    <property type="entry name" value="OsENODL1_like"/>
    <property type="match status" value="1"/>
</dbReference>
<dbReference type="PANTHER" id="PTHR33021">
    <property type="entry name" value="BLUE COPPER PROTEIN"/>
    <property type="match status" value="1"/>
</dbReference>
<feature type="compositionally biased region" description="Low complexity" evidence="10">
    <location>
        <begin position="144"/>
        <end position="153"/>
    </location>
</feature>
<keyword evidence="5" id="KW-0472">Membrane</keyword>
<dbReference type="InterPro" id="IPR039391">
    <property type="entry name" value="Phytocyanin-like"/>
</dbReference>